<evidence type="ECO:0000313" key="12">
    <source>
        <dbReference type="EMBL" id="KAG8458662.1"/>
    </source>
</evidence>
<sequence>MARIRSTMALFLLARWARGGGGDDERALTLAWLGPPADDDVRDADVRLAGEPGWSERRVHRVRVVDRSFDEDAPRYAGVEIYRAWDAPDTSKDDLCGAADGCSAADSRRASIAIFTDFELAAVRAVEADCRVALRLEPEAVGASTPVHFAAALALRERGFASLFDVVLTHSHLLLPAHRPQQQPPPADGAGDSPPPPRIVPFPFGKCELPVCAPVAERPPERVPSRARVSMVFSAKRALPGHALRHRAYAQLGGASLHGCGSGVDGRRWSAAERADCLASASHTVVIENSREAAYVSEKLVDALLSRAVPIYWGAPIASRIFDARGMHFFRNLSELGALLHGALATAEQRAADYEAKRPYLRRNAALALHYAREPFARAVQLLVAPDGRLSRLCGAAAREADRASGAADVRTRDGARAAVAKARAHAASAALATVSGVALPDWAVRIAQSGCAPLALLRLLREHAAEAEALRASPAPALRAARAQAAGGGGRALGSSAADVRARPARSAEALALDTARLATGPLRAALDAGCVARRDARRLRWLAVALAMRGQGQLGDVGRRETRSDARTAGRAVAAAAADAPREVRARQSGELPRQPQHQPQRQPPRPRPHATSLDEDGWRAGAAAWGARARDALASPPSAEPREYAAGAPHAAPKRLLAFLAVISAPANSARRELVRAAWLRLDGGMRGGGAALISRGVCAQPTAAGDGLAAKGDGLAAAGVPAAGSASVGACFFVGEREPSGRALGLAPPDARAADVVVLRSVIDGAGAYRQLAKKVLGALRWATSSARPFVAQYVLKLDDDVFVHAPLLAAHLGARAGAAGARAECAAYLGAPRRSLVDRQPRSSAFVPHEAYAAAKWCPYNQGIHYALSANLATLLARGDDDGLLNAPGGVAGEDVSLALWLREAGVHAEAVPWMHYVHAGRWRDNDEAEPEVARGCACDGAPGVDARVRGPAVLGLDSPTERLLADELVRVRGAFAAGVCACERLPPRWLANEGTRLLRGANRPCDALRLFRRARDACARDPAASRDDELAHGGPRCEAPFVATLDEAIATLGAPCGDLERSDSV</sequence>
<evidence type="ECO:0000256" key="6">
    <source>
        <dbReference type="ARBA" id="ARBA00022968"/>
    </source>
</evidence>
<evidence type="ECO:0000256" key="11">
    <source>
        <dbReference type="SAM" id="SignalP"/>
    </source>
</evidence>
<dbReference type="Gene3D" id="3.40.50.11660">
    <property type="entry name" value="Glycosyl transferase family 10, C-terminal domain"/>
    <property type="match status" value="1"/>
</dbReference>
<evidence type="ECO:0008006" key="14">
    <source>
        <dbReference type="Google" id="ProtNLM"/>
    </source>
</evidence>
<accession>A0A8J6C1B3</accession>
<comment type="similarity">
    <text evidence="2">Belongs to the glycosyltransferase 31 family.</text>
</comment>
<feature type="signal peptide" evidence="11">
    <location>
        <begin position="1"/>
        <end position="22"/>
    </location>
</feature>
<keyword evidence="6" id="KW-0735">Signal-anchor</keyword>
<keyword evidence="9" id="KW-0472">Membrane</keyword>
<dbReference type="PANTHER" id="PTHR11214">
    <property type="entry name" value="BETA-1,3-N-ACETYLGLUCOSAMINYLTRANSFERASE"/>
    <property type="match status" value="1"/>
</dbReference>
<dbReference type="OrthoDB" id="115198at2759"/>
<keyword evidence="11" id="KW-0732">Signal</keyword>
<keyword evidence="4" id="KW-0808">Transferase</keyword>
<evidence type="ECO:0000256" key="4">
    <source>
        <dbReference type="ARBA" id="ARBA00022679"/>
    </source>
</evidence>
<dbReference type="InterPro" id="IPR038577">
    <property type="entry name" value="GT10-like_C_sf"/>
</dbReference>
<evidence type="ECO:0000256" key="2">
    <source>
        <dbReference type="ARBA" id="ARBA00008661"/>
    </source>
</evidence>
<keyword evidence="13" id="KW-1185">Reference proteome</keyword>
<feature type="compositionally biased region" description="Low complexity" evidence="10">
    <location>
        <begin position="571"/>
        <end position="581"/>
    </location>
</feature>
<dbReference type="EMBL" id="JAGTXO010000049">
    <property type="protein sequence ID" value="KAG8458662.1"/>
    <property type="molecule type" value="Genomic_DNA"/>
</dbReference>
<evidence type="ECO:0000256" key="5">
    <source>
        <dbReference type="ARBA" id="ARBA00022692"/>
    </source>
</evidence>
<evidence type="ECO:0000256" key="9">
    <source>
        <dbReference type="ARBA" id="ARBA00023136"/>
    </source>
</evidence>
<keyword evidence="3" id="KW-0328">Glycosyltransferase</keyword>
<feature type="region of interest" description="Disordered" evidence="10">
    <location>
        <begin position="177"/>
        <end position="197"/>
    </location>
</feature>
<comment type="subcellular location">
    <subcellularLocation>
        <location evidence="1">Golgi apparatus membrane</location>
        <topology evidence="1">Single-pass type II membrane protein</topology>
    </subcellularLocation>
</comment>
<keyword evidence="5" id="KW-0812">Transmembrane</keyword>
<keyword evidence="8" id="KW-0333">Golgi apparatus</keyword>
<evidence type="ECO:0000256" key="3">
    <source>
        <dbReference type="ARBA" id="ARBA00022676"/>
    </source>
</evidence>
<proteinExistence type="inferred from homology"/>
<evidence type="ECO:0000256" key="1">
    <source>
        <dbReference type="ARBA" id="ARBA00004323"/>
    </source>
</evidence>
<keyword evidence="7" id="KW-1133">Transmembrane helix</keyword>
<feature type="region of interest" description="Disordered" evidence="10">
    <location>
        <begin position="555"/>
        <end position="617"/>
    </location>
</feature>
<evidence type="ECO:0000256" key="10">
    <source>
        <dbReference type="SAM" id="MobiDB-lite"/>
    </source>
</evidence>
<protein>
    <recommendedName>
        <fullName evidence="14">Hexosyltransferase</fullName>
    </recommendedName>
</protein>
<dbReference type="GO" id="GO:0000139">
    <property type="term" value="C:Golgi membrane"/>
    <property type="evidence" value="ECO:0007669"/>
    <property type="project" value="UniProtKB-SubCell"/>
</dbReference>
<comment type="caution">
    <text evidence="12">The sequence shown here is derived from an EMBL/GenBank/DDBJ whole genome shotgun (WGS) entry which is preliminary data.</text>
</comment>
<evidence type="ECO:0000313" key="13">
    <source>
        <dbReference type="Proteomes" id="UP000751190"/>
    </source>
</evidence>
<feature type="chain" id="PRO_5035154045" description="Hexosyltransferase" evidence="11">
    <location>
        <begin position="23"/>
        <end position="1071"/>
    </location>
</feature>
<evidence type="ECO:0000256" key="7">
    <source>
        <dbReference type="ARBA" id="ARBA00022989"/>
    </source>
</evidence>
<reference evidence="12" key="1">
    <citation type="submission" date="2021-05" db="EMBL/GenBank/DDBJ databases">
        <title>The genome of the haptophyte Pavlova lutheri (Diacronema luteri, Pavlovales) - a model for lipid biosynthesis in eukaryotic algae.</title>
        <authorList>
            <person name="Hulatt C.J."/>
            <person name="Posewitz M.C."/>
        </authorList>
    </citation>
    <scope>NUCLEOTIDE SEQUENCE</scope>
    <source>
        <strain evidence="12">NIVA-4/92</strain>
    </source>
</reference>
<dbReference type="Proteomes" id="UP000751190">
    <property type="component" value="Unassembled WGS sequence"/>
</dbReference>
<organism evidence="12 13">
    <name type="scientific">Diacronema lutheri</name>
    <name type="common">Unicellular marine alga</name>
    <name type="synonym">Monochrysis lutheri</name>
    <dbReference type="NCBI Taxonomy" id="2081491"/>
    <lineage>
        <taxon>Eukaryota</taxon>
        <taxon>Haptista</taxon>
        <taxon>Haptophyta</taxon>
        <taxon>Pavlovophyceae</taxon>
        <taxon>Pavlovales</taxon>
        <taxon>Pavlovaceae</taxon>
        <taxon>Diacronema</taxon>
    </lineage>
</organism>
<dbReference type="SUPFAM" id="SSF53756">
    <property type="entry name" value="UDP-Glycosyltransferase/glycogen phosphorylase"/>
    <property type="match status" value="1"/>
</dbReference>
<gene>
    <name evidence="12" type="ORF">KFE25_008459</name>
</gene>
<dbReference type="InterPro" id="IPR002659">
    <property type="entry name" value="Glyco_trans_31"/>
</dbReference>
<dbReference type="PANTHER" id="PTHR11214:SF3">
    <property type="entry name" value="BETA-1,3-GALACTOSYLTRANSFERASE 6"/>
    <property type="match status" value="1"/>
</dbReference>
<name>A0A8J6C1B3_DIALT</name>
<feature type="compositionally biased region" description="Basic and acidic residues" evidence="10">
    <location>
        <begin position="559"/>
        <end position="570"/>
    </location>
</feature>
<dbReference type="AlphaFoldDB" id="A0A8J6C1B3"/>
<dbReference type="GO" id="GO:0016758">
    <property type="term" value="F:hexosyltransferase activity"/>
    <property type="evidence" value="ECO:0007669"/>
    <property type="project" value="InterPro"/>
</dbReference>
<dbReference type="Pfam" id="PF01762">
    <property type="entry name" value="Galactosyl_T"/>
    <property type="match status" value="1"/>
</dbReference>
<feature type="compositionally biased region" description="Pro residues" evidence="10">
    <location>
        <begin position="182"/>
        <end position="197"/>
    </location>
</feature>
<evidence type="ECO:0000256" key="8">
    <source>
        <dbReference type="ARBA" id="ARBA00023034"/>
    </source>
</evidence>